<feature type="chain" id="PRO_5043101109" description="Metalloendopeptidase" evidence="7">
    <location>
        <begin position="19"/>
        <end position="295"/>
    </location>
</feature>
<comment type="caution">
    <text evidence="6">Lacks conserved residue(s) required for the propagation of feature annotation.</text>
</comment>
<dbReference type="AlphaFoldDB" id="A0AAW0Y0K3"/>
<feature type="binding site" evidence="6">
    <location>
        <position position="138"/>
    </location>
    <ligand>
        <name>Zn(2+)</name>
        <dbReference type="ChEBI" id="CHEBI:29105"/>
        <note>catalytic</note>
    </ligand>
</feature>
<dbReference type="SUPFAM" id="SSF55486">
    <property type="entry name" value="Metalloproteases ('zincins'), catalytic domain"/>
    <property type="match status" value="1"/>
</dbReference>
<keyword evidence="4 6" id="KW-0862">Zinc</keyword>
<evidence type="ECO:0000259" key="8">
    <source>
        <dbReference type="PROSITE" id="PS51864"/>
    </source>
</evidence>
<evidence type="ECO:0000256" key="1">
    <source>
        <dbReference type="ARBA" id="ARBA00022670"/>
    </source>
</evidence>
<feature type="non-terminal residue" evidence="9">
    <location>
        <position position="1"/>
    </location>
</feature>
<dbReference type="PRINTS" id="PR00480">
    <property type="entry name" value="ASTACIN"/>
</dbReference>
<sequence length="295" mass="33691">LNLLALILALWYFRGVLSLAAVSSSEAVDQLPALLDEYPDRAEGLEKWTLIRWPNKTVPILKDNIYPPFDNATAYLHTVTCVRIEDKFSEGGKFYVKMDASQCLSHVGYNLNLLAYQELDLGPHCYERLGNIFHGLYHTLGILHPQNRPDRDDYIFVNLSNIEKKYHNILEKTPGYYGFLSTMGLPYDYASVMHLAEDGFRTSGMRALAPWSLLYSSHSTRSKAWHDSTVEETVGSGLVLTLLKYFPGTVGQRMYPSRGDLALLNRFYECWDYYLGDDIPGAIPYKLWHAKYLTP</sequence>
<dbReference type="Proteomes" id="UP001445076">
    <property type="component" value="Unassembled WGS sequence"/>
</dbReference>
<dbReference type="GO" id="GO:0008270">
    <property type="term" value="F:zinc ion binding"/>
    <property type="evidence" value="ECO:0007669"/>
    <property type="project" value="UniProtKB-UniRule"/>
</dbReference>
<evidence type="ECO:0000256" key="3">
    <source>
        <dbReference type="ARBA" id="ARBA00022801"/>
    </source>
</evidence>
<keyword evidence="5 7" id="KW-0482">Metalloprotease</keyword>
<evidence type="ECO:0000313" key="10">
    <source>
        <dbReference type="Proteomes" id="UP001445076"/>
    </source>
</evidence>
<dbReference type="Gene3D" id="3.40.390.10">
    <property type="entry name" value="Collagenase (Catalytic Domain)"/>
    <property type="match status" value="1"/>
</dbReference>
<feature type="binding site" evidence="6">
    <location>
        <position position="144"/>
    </location>
    <ligand>
        <name>Zn(2+)</name>
        <dbReference type="ChEBI" id="CHEBI:29105"/>
        <note>catalytic</note>
    </ligand>
</feature>
<evidence type="ECO:0000256" key="4">
    <source>
        <dbReference type="ARBA" id="ARBA00022833"/>
    </source>
</evidence>
<accession>A0AAW0Y0K3</accession>
<dbReference type="EMBL" id="JARKIK010000021">
    <property type="protein sequence ID" value="KAK8744906.1"/>
    <property type="molecule type" value="Genomic_DNA"/>
</dbReference>
<dbReference type="InterPro" id="IPR024079">
    <property type="entry name" value="MetalloPept_cat_dom_sf"/>
</dbReference>
<comment type="caution">
    <text evidence="9">The sequence shown here is derived from an EMBL/GenBank/DDBJ whole genome shotgun (WGS) entry which is preliminary data.</text>
</comment>
<comment type="cofactor">
    <cofactor evidence="6 7">
        <name>Zn(2+)</name>
        <dbReference type="ChEBI" id="CHEBI:29105"/>
    </cofactor>
    <text evidence="6 7">Binds 1 zinc ion per subunit.</text>
</comment>
<feature type="binding site" evidence="6">
    <location>
        <position position="134"/>
    </location>
    <ligand>
        <name>Zn(2+)</name>
        <dbReference type="ChEBI" id="CHEBI:29105"/>
        <note>catalytic</note>
    </ligand>
</feature>
<dbReference type="InterPro" id="IPR001506">
    <property type="entry name" value="Peptidase_M12A"/>
</dbReference>
<keyword evidence="2 6" id="KW-0479">Metal-binding</keyword>
<organism evidence="9 10">
    <name type="scientific">Cherax quadricarinatus</name>
    <name type="common">Australian red claw crayfish</name>
    <dbReference type="NCBI Taxonomy" id="27406"/>
    <lineage>
        <taxon>Eukaryota</taxon>
        <taxon>Metazoa</taxon>
        <taxon>Ecdysozoa</taxon>
        <taxon>Arthropoda</taxon>
        <taxon>Crustacea</taxon>
        <taxon>Multicrustacea</taxon>
        <taxon>Malacostraca</taxon>
        <taxon>Eumalacostraca</taxon>
        <taxon>Eucarida</taxon>
        <taxon>Decapoda</taxon>
        <taxon>Pleocyemata</taxon>
        <taxon>Astacidea</taxon>
        <taxon>Parastacoidea</taxon>
        <taxon>Parastacidae</taxon>
        <taxon>Cherax</taxon>
    </lineage>
</organism>
<name>A0AAW0Y0K3_CHEQU</name>
<evidence type="ECO:0000256" key="2">
    <source>
        <dbReference type="ARBA" id="ARBA00022723"/>
    </source>
</evidence>
<keyword evidence="10" id="KW-1185">Reference proteome</keyword>
<evidence type="ECO:0000256" key="6">
    <source>
        <dbReference type="PROSITE-ProRule" id="PRU01211"/>
    </source>
</evidence>
<dbReference type="PANTHER" id="PTHR10127:SF780">
    <property type="entry name" value="METALLOENDOPEPTIDASE"/>
    <property type="match status" value="1"/>
</dbReference>
<dbReference type="SMART" id="SM00235">
    <property type="entry name" value="ZnMc"/>
    <property type="match status" value="1"/>
</dbReference>
<evidence type="ECO:0000256" key="5">
    <source>
        <dbReference type="ARBA" id="ARBA00023049"/>
    </source>
</evidence>
<protein>
    <recommendedName>
        <fullName evidence="7">Metalloendopeptidase</fullName>
        <ecNumber evidence="7">3.4.24.-</ecNumber>
    </recommendedName>
</protein>
<dbReference type="EC" id="3.4.24.-" evidence="7"/>
<evidence type="ECO:0000256" key="7">
    <source>
        <dbReference type="RuleBase" id="RU361183"/>
    </source>
</evidence>
<gene>
    <name evidence="9" type="ORF">OTU49_000680</name>
</gene>
<keyword evidence="3 7" id="KW-0378">Hydrolase</keyword>
<proteinExistence type="predicted"/>
<dbReference type="PANTHER" id="PTHR10127">
    <property type="entry name" value="DISCOIDIN, CUB, EGF, LAMININ , AND ZINC METALLOPROTEASE DOMAIN CONTAINING"/>
    <property type="match status" value="1"/>
</dbReference>
<reference evidence="9 10" key="1">
    <citation type="journal article" date="2024" name="BMC Genomics">
        <title>Genome assembly of redclaw crayfish (Cherax quadricarinatus) provides insights into its immune adaptation and hypoxia tolerance.</title>
        <authorList>
            <person name="Liu Z."/>
            <person name="Zheng J."/>
            <person name="Li H."/>
            <person name="Fang K."/>
            <person name="Wang S."/>
            <person name="He J."/>
            <person name="Zhou D."/>
            <person name="Weng S."/>
            <person name="Chi M."/>
            <person name="Gu Z."/>
            <person name="He J."/>
            <person name="Li F."/>
            <person name="Wang M."/>
        </authorList>
    </citation>
    <scope>NUCLEOTIDE SEQUENCE [LARGE SCALE GENOMIC DNA]</scope>
    <source>
        <strain evidence="9">ZL_2023a</strain>
    </source>
</reference>
<keyword evidence="1 7" id="KW-0645">Protease</keyword>
<feature type="signal peptide" evidence="7">
    <location>
        <begin position="1"/>
        <end position="18"/>
    </location>
</feature>
<dbReference type="GO" id="GO:0006508">
    <property type="term" value="P:proteolysis"/>
    <property type="evidence" value="ECO:0007669"/>
    <property type="project" value="UniProtKB-KW"/>
</dbReference>
<evidence type="ECO:0000313" key="9">
    <source>
        <dbReference type="EMBL" id="KAK8744906.1"/>
    </source>
</evidence>
<dbReference type="InterPro" id="IPR006026">
    <property type="entry name" value="Peptidase_Metallo"/>
</dbReference>
<dbReference type="PROSITE" id="PS51864">
    <property type="entry name" value="ASTACIN"/>
    <property type="match status" value="1"/>
</dbReference>
<keyword evidence="7" id="KW-0732">Signal</keyword>
<dbReference type="GO" id="GO:0004222">
    <property type="term" value="F:metalloendopeptidase activity"/>
    <property type="evidence" value="ECO:0007669"/>
    <property type="project" value="UniProtKB-UniRule"/>
</dbReference>
<dbReference type="Pfam" id="PF01400">
    <property type="entry name" value="Astacin"/>
    <property type="match status" value="1"/>
</dbReference>
<feature type="domain" description="Peptidase M12A" evidence="8">
    <location>
        <begin position="43"/>
        <end position="271"/>
    </location>
</feature>